<organism evidence="1 2">
    <name type="scientific">Canavalia gladiata</name>
    <name type="common">Sword bean</name>
    <name type="synonym">Dolichos gladiatus</name>
    <dbReference type="NCBI Taxonomy" id="3824"/>
    <lineage>
        <taxon>Eukaryota</taxon>
        <taxon>Viridiplantae</taxon>
        <taxon>Streptophyta</taxon>
        <taxon>Embryophyta</taxon>
        <taxon>Tracheophyta</taxon>
        <taxon>Spermatophyta</taxon>
        <taxon>Magnoliopsida</taxon>
        <taxon>eudicotyledons</taxon>
        <taxon>Gunneridae</taxon>
        <taxon>Pentapetalae</taxon>
        <taxon>rosids</taxon>
        <taxon>fabids</taxon>
        <taxon>Fabales</taxon>
        <taxon>Fabaceae</taxon>
        <taxon>Papilionoideae</taxon>
        <taxon>50 kb inversion clade</taxon>
        <taxon>NPAAA clade</taxon>
        <taxon>indigoferoid/millettioid clade</taxon>
        <taxon>Phaseoleae</taxon>
        <taxon>Canavalia</taxon>
    </lineage>
</organism>
<dbReference type="Proteomes" id="UP001367508">
    <property type="component" value="Unassembled WGS sequence"/>
</dbReference>
<evidence type="ECO:0000313" key="2">
    <source>
        <dbReference type="Proteomes" id="UP001367508"/>
    </source>
</evidence>
<gene>
    <name evidence="1" type="ORF">VNO77_42048</name>
</gene>
<evidence type="ECO:0000313" key="1">
    <source>
        <dbReference type="EMBL" id="KAK7308443.1"/>
    </source>
</evidence>
<dbReference type="EMBL" id="JAYMYQ010000010">
    <property type="protein sequence ID" value="KAK7308443.1"/>
    <property type="molecule type" value="Genomic_DNA"/>
</dbReference>
<comment type="caution">
    <text evidence="1">The sequence shown here is derived from an EMBL/GenBank/DDBJ whole genome shotgun (WGS) entry which is preliminary data.</text>
</comment>
<protein>
    <submittedName>
        <fullName evidence="1">Uncharacterized protein</fullName>
    </submittedName>
</protein>
<accession>A0AAN9K1Z0</accession>
<sequence>MHGRARSFWTTPTPRSHASRIGWMLPLLRLQKLHVLLASYSWPEQSPFSHRFNSSKLGSYSGFEELCPGSAKTNGFFTLTPPAREYSPHLPSSPWIPTFLAIESSLAYADCSTYWPLPSRMIKGSSASAAHSRMAWLSRSITSPWIRAFLICRGRSFHLSVCDPGLLRPHSAGHNYVKRRSKICGERRLTCARSEEDLQRESQLGIDPPTVVGRV</sequence>
<name>A0AAN9K1Z0_CANGL</name>
<reference evidence="1 2" key="1">
    <citation type="submission" date="2024-01" db="EMBL/GenBank/DDBJ databases">
        <title>The genomes of 5 underutilized Papilionoideae crops provide insights into root nodulation and disease resistanc.</title>
        <authorList>
            <person name="Jiang F."/>
        </authorList>
    </citation>
    <scope>NUCLEOTIDE SEQUENCE [LARGE SCALE GENOMIC DNA]</scope>
    <source>
        <strain evidence="1">LVBAO_FW01</strain>
        <tissue evidence="1">Leaves</tissue>
    </source>
</reference>
<proteinExistence type="predicted"/>
<dbReference type="AlphaFoldDB" id="A0AAN9K1Z0"/>
<keyword evidence="2" id="KW-1185">Reference proteome</keyword>